<evidence type="ECO:0008006" key="3">
    <source>
        <dbReference type="Google" id="ProtNLM"/>
    </source>
</evidence>
<dbReference type="RefSeq" id="WP_346188288.1">
    <property type="nucleotide sequence ID" value="NZ_BAABRL010000004.1"/>
</dbReference>
<accession>A0ABP9UYH9</accession>
<evidence type="ECO:0000313" key="2">
    <source>
        <dbReference type="Proteomes" id="UP001424741"/>
    </source>
</evidence>
<gene>
    <name evidence="1" type="ORF">Rhal01_01671</name>
</gene>
<keyword evidence="2" id="KW-1185">Reference proteome</keyword>
<name>A0ABP9UYH9_9BACT</name>
<organism evidence="1 2">
    <name type="scientific">Rubritalea halochordaticola</name>
    <dbReference type="NCBI Taxonomy" id="714537"/>
    <lineage>
        <taxon>Bacteria</taxon>
        <taxon>Pseudomonadati</taxon>
        <taxon>Verrucomicrobiota</taxon>
        <taxon>Verrucomicrobiia</taxon>
        <taxon>Verrucomicrobiales</taxon>
        <taxon>Rubritaleaceae</taxon>
        <taxon>Rubritalea</taxon>
    </lineage>
</organism>
<dbReference type="EMBL" id="BAABRL010000004">
    <property type="protein sequence ID" value="GAA5495496.1"/>
    <property type="molecule type" value="Genomic_DNA"/>
</dbReference>
<reference evidence="1 2" key="1">
    <citation type="submission" date="2024-02" db="EMBL/GenBank/DDBJ databases">
        <title>Rubritalea halochordaticola NBRC 107102.</title>
        <authorList>
            <person name="Ichikawa N."/>
            <person name="Katano-Makiyama Y."/>
            <person name="Hidaka K."/>
        </authorList>
    </citation>
    <scope>NUCLEOTIDE SEQUENCE [LARGE SCALE GENOMIC DNA]</scope>
    <source>
        <strain evidence="1 2">NBRC 107102</strain>
    </source>
</reference>
<protein>
    <recommendedName>
        <fullName evidence="3">Glycosyltransferase family 1 protein</fullName>
    </recommendedName>
</protein>
<dbReference type="SUPFAM" id="SSF53756">
    <property type="entry name" value="UDP-Glycosyltransferase/glycogen phosphorylase"/>
    <property type="match status" value="1"/>
</dbReference>
<sequence>MASFLKSLEYTSHALRSYVLPSHIRTYAELSKHKGVLDGPLVVFDMVNTQIDNVMGRYLYHIVKDFHTQGYTPHYMANYRFLATVRKKRYKVKLLDMPFSTISSLKEIDRHFIYITDKLIHEQPALAERVIRISYKKRRPENPSEIPLPFFVHPEISTQEEFPPQVDGSQPRNTRIFFGGNTRVSSYGDSSVNQVYKVMNRVHVLETVKSFLPAEQQQMIRESFQKLPNIIFACVETQHFKIPFAHWLETITQADFFLACPGTKMPLCHNLVEALSCGSIPIIQYHKYLTPELIDGENCLTFHDEDTLRQAIQQAVEMPETEVLKMRAAALRYYEDNLTEGQFAKRLLDTPSKQVTLLLNAYRAPIL</sequence>
<proteinExistence type="predicted"/>
<dbReference type="Proteomes" id="UP001424741">
    <property type="component" value="Unassembled WGS sequence"/>
</dbReference>
<comment type="caution">
    <text evidence="1">The sequence shown here is derived from an EMBL/GenBank/DDBJ whole genome shotgun (WGS) entry which is preliminary data.</text>
</comment>
<dbReference type="Gene3D" id="3.40.50.2000">
    <property type="entry name" value="Glycogen Phosphorylase B"/>
    <property type="match status" value="1"/>
</dbReference>
<evidence type="ECO:0000313" key="1">
    <source>
        <dbReference type="EMBL" id="GAA5495496.1"/>
    </source>
</evidence>